<dbReference type="GO" id="GO:0006351">
    <property type="term" value="P:DNA-templated transcription"/>
    <property type="evidence" value="ECO:0007669"/>
    <property type="project" value="TreeGrafter"/>
</dbReference>
<evidence type="ECO:0000256" key="4">
    <source>
        <dbReference type="ARBA" id="ARBA00023163"/>
    </source>
</evidence>
<dbReference type="EMBL" id="CAMXCS010000001">
    <property type="protein sequence ID" value="CAI3933472.1"/>
    <property type="molecule type" value="Genomic_DNA"/>
</dbReference>
<comment type="similarity">
    <text evidence="1">Belongs to the LysR transcriptional regulatory family.</text>
</comment>
<dbReference type="CDD" id="cd08422">
    <property type="entry name" value="PBP2_CrgA_like"/>
    <property type="match status" value="1"/>
</dbReference>
<protein>
    <submittedName>
        <fullName evidence="6 7">LysR family (LysR)</fullName>
    </submittedName>
</protein>
<evidence type="ECO:0000313" key="7">
    <source>
        <dbReference type="EMBL" id="CAI3933472.1"/>
    </source>
</evidence>
<accession>A0A9W4TMU6</accession>
<dbReference type="SUPFAM" id="SSF53850">
    <property type="entry name" value="Periplasmic binding protein-like II"/>
    <property type="match status" value="1"/>
</dbReference>
<keyword evidence="3" id="KW-0238">DNA-binding</keyword>
<dbReference type="Proteomes" id="UP001154255">
    <property type="component" value="Unassembled WGS sequence"/>
</dbReference>
<name>A0A9W4TMU6_9PROT</name>
<keyword evidence="9" id="KW-1185">Reference proteome</keyword>
<proteinExistence type="inferred from homology"/>
<dbReference type="PANTHER" id="PTHR30537">
    <property type="entry name" value="HTH-TYPE TRANSCRIPTIONAL REGULATOR"/>
    <property type="match status" value="1"/>
</dbReference>
<dbReference type="InterPro" id="IPR000847">
    <property type="entry name" value="LysR_HTH_N"/>
</dbReference>
<dbReference type="EMBL" id="CAMXCM010000001">
    <property type="protein sequence ID" value="CAI3927528.1"/>
    <property type="molecule type" value="Genomic_DNA"/>
</dbReference>
<keyword evidence="4" id="KW-0804">Transcription</keyword>
<dbReference type="InterPro" id="IPR058163">
    <property type="entry name" value="LysR-type_TF_proteobact-type"/>
</dbReference>
<evidence type="ECO:0000259" key="5">
    <source>
        <dbReference type="PROSITE" id="PS50931"/>
    </source>
</evidence>
<dbReference type="Pfam" id="PF00126">
    <property type="entry name" value="HTH_1"/>
    <property type="match status" value="1"/>
</dbReference>
<dbReference type="InterPro" id="IPR005119">
    <property type="entry name" value="LysR_subst-bd"/>
</dbReference>
<dbReference type="InterPro" id="IPR036388">
    <property type="entry name" value="WH-like_DNA-bd_sf"/>
</dbReference>
<evidence type="ECO:0000313" key="9">
    <source>
        <dbReference type="Proteomes" id="UP001154259"/>
    </source>
</evidence>
<evidence type="ECO:0000313" key="8">
    <source>
        <dbReference type="Proteomes" id="UP001154255"/>
    </source>
</evidence>
<evidence type="ECO:0000256" key="3">
    <source>
        <dbReference type="ARBA" id="ARBA00023125"/>
    </source>
</evidence>
<reference evidence="6" key="1">
    <citation type="submission" date="2022-10" db="EMBL/GenBank/DDBJ databases">
        <authorList>
            <person name="Botero Cardona J."/>
        </authorList>
    </citation>
    <scope>NUCLEOTIDE SEQUENCE</scope>
    <source>
        <strain evidence="6">LMG 31819</strain>
        <strain evidence="7">R-53529</strain>
    </source>
</reference>
<dbReference type="FunFam" id="1.10.10.10:FF:000001">
    <property type="entry name" value="LysR family transcriptional regulator"/>
    <property type="match status" value="1"/>
</dbReference>
<dbReference type="InterPro" id="IPR036390">
    <property type="entry name" value="WH_DNA-bd_sf"/>
</dbReference>
<dbReference type="PROSITE" id="PS50931">
    <property type="entry name" value="HTH_LYSR"/>
    <property type="match status" value="1"/>
</dbReference>
<sequence length="251" mass="28689">MQLEDLQIIIKVAELRSITAAADYFNIRPATASAAIKRVEHHLGTELFTRTTRQLRLSTAGEKYLPQCQQALQLLTKAKRDIEEDYAEIQGELRITISSDLGRNLVLKWLDEFMDQHPKIILKIHMSDSNIDVYRNAIDVALRYSPSLQSNLYGFKICDAPRLMCAAPDYLAEYGTPQHPDDLVHHQGLFYELDEVVHDEWKFSDGQQNYKIKMKGKRFGNDSDVVRKWCVAGKGIVIKSSLDMYEDLLAG</sequence>
<dbReference type="Pfam" id="PF03466">
    <property type="entry name" value="LysR_substrate"/>
    <property type="match status" value="1"/>
</dbReference>
<dbReference type="Proteomes" id="UP001154259">
    <property type="component" value="Unassembled WGS sequence"/>
</dbReference>
<dbReference type="GO" id="GO:0043565">
    <property type="term" value="F:sequence-specific DNA binding"/>
    <property type="evidence" value="ECO:0007669"/>
    <property type="project" value="TreeGrafter"/>
</dbReference>
<keyword evidence="2" id="KW-0805">Transcription regulation</keyword>
<dbReference type="GO" id="GO:0003700">
    <property type="term" value="F:DNA-binding transcription factor activity"/>
    <property type="evidence" value="ECO:0007669"/>
    <property type="project" value="InterPro"/>
</dbReference>
<dbReference type="PANTHER" id="PTHR30537:SF21">
    <property type="entry name" value="HTH-TYPE TRANSCRIPTIONAL REGULATOR SINR-RELATED"/>
    <property type="match status" value="1"/>
</dbReference>
<dbReference type="AlphaFoldDB" id="A0A9W4TMU6"/>
<dbReference type="SUPFAM" id="SSF46785">
    <property type="entry name" value="Winged helix' DNA-binding domain"/>
    <property type="match status" value="1"/>
</dbReference>
<evidence type="ECO:0000256" key="2">
    <source>
        <dbReference type="ARBA" id="ARBA00023015"/>
    </source>
</evidence>
<evidence type="ECO:0000256" key="1">
    <source>
        <dbReference type="ARBA" id="ARBA00009437"/>
    </source>
</evidence>
<organism evidence="6 8">
    <name type="scientific">Commensalibacter communis</name>
    <dbReference type="NCBI Taxonomy" id="2972786"/>
    <lineage>
        <taxon>Bacteria</taxon>
        <taxon>Pseudomonadati</taxon>
        <taxon>Pseudomonadota</taxon>
        <taxon>Alphaproteobacteria</taxon>
        <taxon>Acetobacterales</taxon>
        <taxon>Acetobacteraceae</taxon>
    </lineage>
</organism>
<dbReference type="Gene3D" id="3.40.190.290">
    <property type="match status" value="1"/>
</dbReference>
<evidence type="ECO:0000313" key="6">
    <source>
        <dbReference type="EMBL" id="CAI3927528.1"/>
    </source>
</evidence>
<dbReference type="Gene3D" id="1.10.10.10">
    <property type="entry name" value="Winged helix-like DNA-binding domain superfamily/Winged helix DNA-binding domain"/>
    <property type="match status" value="1"/>
</dbReference>
<feature type="domain" description="HTH lysR-type" evidence="5">
    <location>
        <begin position="1"/>
        <end position="58"/>
    </location>
</feature>
<comment type="caution">
    <text evidence="6">The sequence shown here is derived from an EMBL/GenBank/DDBJ whole genome shotgun (WGS) entry which is preliminary data.</text>
</comment>
<gene>
    <name evidence="7" type="ORF">R53529_LOCUS668</name>
    <name evidence="6" type="ORF">R53530_LOCUS433</name>
</gene>